<evidence type="ECO:0000313" key="2">
    <source>
        <dbReference type="EMBL" id="PKA47326.1"/>
    </source>
</evidence>
<dbReference type="AlphaFoldDB" id="A0A2H9ZVN0"/>
<organism evidence="2 3">
    <name type="scientific">Apostasia shenzhenica</name>
    <dbReference type="NCBI Taxonomy" id="1088818"/>
    <lineage>
        <taxon>Eukaryota</taxon>
        <taxon>Viridiplantae</taxon>
        <taxon>Streptophyta</taxon>
        <taxon>Embryophyta</taxon>
        <taxon>Tracheophyta</taxon>
        <taxon>Spermatophyta</taxon>
        <taxon>Magnoliopsida</taxon>
        <taxon>Liliopsida</taxon>
        <taxon>Asparagales</taxon>
        <taxon>Orchidaceae</taxon>
        <taxon>Apostasioideae</taxon>
        <taxon>Apostasia</taxon>
    </lineage>
</organism>
<feature type="compositionally biased region" description="Polar residues" evidence="1">
    <location>
        <begin position="258"/>
        <end position="267"/>
    </location>
</feature>
<keyword evidence="3" id="KW-1185">Reference proteome</keyword>
<evidence type="ECO:0000256" key="1">
    <source>
        <dbReference type="SAM" id="MobiDB-lite"/>
    </source>
</evidence>
<name>A0A2H9ZVN0_9ASPA</name>
<dbReference type="Proteomes" id="UP000236161">
    <property type="component" value="Unassembled WGS sequence"/>
</dbReference>
<protein>
    <submittedName>
        <fullName evidence="2">Uncharacterized protein</fullName>
    </submittedName>
</protein>
<reference evidence="2 3" key="1">
    <citation type="journal article" date="2017" name="Nature">
        <title>The Apostasia genome and the evolution of orchids.</title>
        <authorList>
            <person name="Zhang G.Q."/>
            <person name="Liu K.W."/>
            <person name="Li Z."/>
            <person name="Lohaus R."/>
            <person name="Hsiao Y.Y."/>
            <person name="Niu S.C."/>
            <person name="Wang J.Y."/>
            <person name="Lin Y.C."/>
            <person name="Xu Q."/>
            <person name="Chen L.J."/>
            <person name="Yoshida K."/>
            <person name="Fujiwara S."/>
            <person name="Wang Z.W."/>
            <person name="Zhang Y.Q."/>
            <person name="Mitsuda N."/>
            <person name="Wang M."/>
            <person name="Liu G.H."/>
            <person name="Pecoraro L."/>
            <person name="Huang H.X."/>
            <person name="Xiao X.J."/>
            <person name="Lin M."/>
            <person name="Wu X.Y."/>
            <person name="Wu W.L."/>
            <person name="Chen Y.Y."/>
            <person name="Chang S.B."/>
            <person name="Sakamoto S."/>
            <person name="Ohme-Takagi M."/>
            <person name="Yagi M."/>
            <person name="Zeng S.J."/>
            <person name="Shen C.Y."/>
            <person name="Yeh C.M."/>
            <person name="Luo Y.B."/>
            <person name="Tsai W.C."/>
            <person name="Van de Peer Y."/>
            <person name="Liu Z.J."/>
        </authorList>
    </citation>
    <scope>NUCLEOTIDE SEQUENCE [LARGE SCALE GENOMIC DNA]</scope>
    <source>
        <strain evidence="3">cv. Shenzhen</strain>
        <tissue evidence="2">Stem</tissue>
    </source>
</reference>
<sequence>MGFQQIGAAIKPPFLLCFARSHSTTLSPPDSAVSFAGHAPMQATADHDRLPQPSATCPAEISETAPLFHSVAKDFSPALRQVAAFGVFSTDRSRAGGCGFVSGTTQRSGQVVMDFVVGTAAGGCGRRSSTDRTEQVAAVSSRGQCYDPIASVRPGLERASAKQAGVGAGTAERGGLLRSNSKFDVSPSVPSIDQDLAREDYIDDDDEYDDDSTHAYSLHQRRCLAPEPYSPGSDAILREELMPTRADGELKSSRRPQKTQSELQNKG</sequence>
<proteinExistence type="predicted"/>
<feature type="region of interest" description="Disordered" evidence="1">
    <location>
        <begin position="241"/>
        <end position="267"/>
    </location>
</feature>
<feature type="compositionally biased region" description="Basic and acidic residues" evidence="1">
    <location>
        <begin position="241"/>
        <end position="252"/>
    </location>
</feature>
<evidence type="ECO:0000313" key="3">
    <source>
        <dbReference type="Proteomes" id="UP000236161"/>
    </source>
</evidence>
<accession>A0A2H9ZVN0</accession>
<gene>
    <name evidence="2" type="ORF">AXF42_Ash017271</name>
</gene>
<dbReference type="EMBL" id="KZ453531">
    <property type="protein sequence ID" value="PKA47326.1"/>
    <property type="molecule type" value="Genomic_DNA"/>
</dbReference>